<dbReference type="GO" id="GO:0034220">
    <property type="term" value="P:monoatomic ion transmembrane transport"/>
    <property type="evidence" value="ECO:0007669"/>
    <property type="project" value="UniProtKB-KW"/>
</dbReference>
<name>A0AAN7R139_TRANT</name>
<dbReference type="PANTHER" id="PTHR31086">
    <property type="entry name" value="ALUMINUM-ACTIVATED MALATE TRANSPORTER 10"/>
    <property type="match status" value="1"/>
</dbReference>
<feature type="transmembrane region" description="Helical" evidence="10">
    <location>
        <begin position="171"/>
        <end position="190"/>
    </location>
</feature>
<feature type="transmembrane region" description="Helical" evidence="10">
    <location>
        <begin position="90"/>
        <end position="110"/>
    </location>
</feature>
<feature type="transmembrane region" description="Helical" evidence="10">
    <location>
        <begin position="116"/>
        <end position="133"/>
    </location>
</feature>
<keyword evidence="8" id="KW-0407">Ion channel</keyword>
<evidence type="ECO:0000256" key="1">
    <source>
        <dbReference type="ARBA" id="ARBA00004141"/>
    </source>
</evidence>
<comment type="similarity">
    <text evidence="2">Belongs to the aromatic acid exporter (TC 2.A.85) family.</text>
</comment>
<feature type="transmembrane region" description="Helical" evidence="10">
    <location>
        <begin position="202"/>
        <end position="223"/>
    </location>
</feature>
<evidence type="ECO:0000256" key="5">
    <source>
        <dbReference type="ARBA" id="ARBA00022989"/>
    </source>
</evidence>
<protein>
    <recommendedName>
        <fullName evidence="13">Aluminum-activated malate transporter 10</fullName>
    </recommendedName>
</protein>
<evidence type="ECO:0000256" key="7">
    <source>
        <dbReference type="ARBA" id="ARBA00023136"/>
    </source>
</evidence>
<evidence type="ECO:0000256" key="4">
    <source>
        <dbReference type="ARBA" id="ARBA00022692"/>
    </source>
</evidence>
<evidence type="ECO:0000256" key="10">
    <source>
        <dbReference type="SAM" id="Phobius"/>
    </source>
</evidence>
<evidence type="ECO:0000313" key="12">
    <source>
        <dbReference type="Proteomes" id="UP001346149"/>
    </source>
</evidence>
<evidence type="ECO:0000256" key="6">
    <source>
        <dbReference type="ARBA" id="ARBA00023065"/>
    </source>
</evidence>
<sequence>MSGKLNWRINNIANGTSSVLVPEPQRLVLRACTAIRRLLRGTALFVATAWGMGVAEPKKLIHGLKVGMALSLVSLFYYMRPLYEGVGGNAMWSIMTVVVVFEYTVGATLSKSVNRTTGTFLAGSLGVGVHWVASQSGDHLEPIVIGISVFLLASATTFSRFIPTVKTRFDYGALIFILTFSLVSVSGYRVDKLIDMARQRVSTILIGTSLCFITSMLICPIWAGDELHNLTHRNIDKLASSLEGCIADYFKGDSCDDNSKRDSSKEIQAYKCVLNSKPTEESMANFARWEPAHGHFSFRHPWKGYLKIGSLIRNCAYCIHTMTNCTNSEMQAPEFLKRQLQKPCMELCSRTSRLLKELAIMMKTMTRSSKLDFCLQEMNFAAQELQDALRSLPIKPEPMLRPAEDINHEKPETMAASHGPPLLEVLPLVTLVSLLIETAARIEDLIGGVVELSETAAFKAPKLEKKPNQNQASKHHTIEIQYDTVKAPPRA</sequence>
<evidence type="ECO:0000256" key="2">
    <source>
        <dbReference type="ARBA" id="ARBA00007079"/>
    </source>
</evidence>
<keyword evidence="3" id="KW-0813">Transport</keyword>
<comment type="caution">
    <text evidence="11">The sequence shown here is derived from an EMBL/GenBank/DDBJ whole genome shotgun (WGS) entry which is preliminary data.</text>
</comment>
<dbReference type="AlphaFoldDB" id="A0AAN7R139"/>
<evidence type="ECO:0000313" key="11">
    <source>
        <dbReference type="EMBL" id="KAK4788299.1"/>
    </source>
</evidence>
<evidence type="ECO:0008006" key="13">
    <source>
        <dbReference type="Google" id="ProtNLM"/>
    </source>
</evidence>
<evidence type="ECO:0000256" key="9">
    <source>
        <dbReference type="SAM" id="MobiDB-lite"/>
    </source>
</evidence>
<organism evidence="11 12">
    <name type="scientific">Trapa natans</name>
    <name type="common">Water chestnut</name>
    <dbReference type="NCBI Taxonomy" id="22666"/>
    <lineage>
        <taxon>Eukaryota</taxon>
        <taxon>Viridiplantae</taxon>
        <taxon>Streptophyta</taxon>
        <taxon>Embryophyta</taxon>
        <taxon>Tracheophyta</taxon>
        <taxon>Spermatophyta</taxon>
        <taxon>Magnoliopsida</taxon>
        <taxon>eudicotyledons</taxon>
        <taxon>Gunneridae</taxon>
        <taxon>Pentapetalae</taxon>
        <taxon>rosids</taxon>
        <taxon>malvids</taxon>
        <taxon>Myrtales</taxon>
        <taxon>Lythraceae</taxon>
        <taxon>Trapa</taxon>
    </lineage>
</organism>
<reference evidence="11 12" key="1">
    <citation type="journal article" date="2023" name="Hortic Res">
        <title>Pangenome of water caltrop reveals structural variations and asymmetric subgenome divergence after allopolyploidization.</title>
        <authorList>
            <person name="Zhang X."/>
            <person name="Chen Y."/>
            <person name="Wang L."/>
            <person name="Yuan Y."/>
            <person name="Fang M."/>
            <person name="Shi L."/>
            <person name="Lu R."/>
            <person name="Comes H.P."/>
            <person name="Ma Y."/>
            <person name="Chen Y."/>
            <person name="Huang G."/>
            <person name="Zhou Y."/>
            <person name="Zheng Z."/>
            <person name="Qiu Y."/>
        </authorList>
    </citation>
    <scope>NUCLEOTIDE SEQUENCE [LARGE SCALE GENOMIC DNA]</scope>
    <source>
        <strain evidence="11">F231</strain>
    </source>
</reference>
<dbReference type="InterPro" id="IPR020966">
    <property type="entry name" value="ALMT"/>
</dbReference>
<gene>
    <name evidence="11" type="ORF">SAY86_019618</name>
</gene>
<dbReference type="EMBL" id="JAXQNO010000011">
    <property type="protein sequence ID" value="KAK4788299.1"/>
    <property type="molecule type" value="Genomic_DNA"/>
</dbReference>
<dbReference type="Pfam" id="PF11744">
    <property type="entry name" value="ALMT"/>
    <property type="match status" value="1"/>
</dbReference>
<feature type="transmembrane region" description="Helical" evidence="10">
    <location>
        <begin position="38"/>
        <end position="55"/>
    </location>
</feature>
<feature type="transmembrane region" description="Helical" evidence="10">
    <location>
        <begin position="140"/>
        <end position="159"/>
    </location>
</feature>
<keyword evidence="7 10" id="KW-0472">Membrane</keyword>
<feature type="transmembrane region" description="Helical" evidence="10">
    <location>
        <begin position="61"/>
        <end position="78"/>
    </location>
</feature>
<keyword evidence="6" id="KW-0406">Ion transport</keyword>
<keyword evidence="12" id="KW-1185">Reference proteome</keyword>
<evidence type="ECO:0000256" key="3">
    <source>
        <dbReference type="ARBA" id="ARBA00022448"/>
    </source>
</evidence>
<keyword evidence="4 10" id="KW-0812">Transmembrane</keyword>
<proteinExistence type="inferred from homology"/>
<dbReference type="Proteomes" id="UP001346149">
    <property type="component" value="Unassembled WGS sequence"/>
</dbReference>
<feature type="region of interest" description="Disordered" evidence="9">
    <location>
        <begin position="463"/>
        <end position="491"/>
    </location>
</feature>
<accession>A0AAN7R139</accession>
<dbReference type="GO" id="GO:0016020">
    <property type="term" value="C:membrane"/>
    <property type="evidence" value="ECO:0007669"/>
    <property type="project" value="UniProtKB-SubCell"/>
</dbReference>
<evidence type="ECO:0000256" key="8">
    <source>
        <dbReference type="ARBA" id="ARBA00023303"/>
    </source>
</evidence>
<dbReference type="GO" id="GO:0015743">
    <property type="term" value="P:malate transport"/>
    <property type="evidence" value="ECO:0007669"/>
    <property type="project" value="InterPro"/>
</dbReference>
<comment type="subcellular location">
    <subcellularLocation>
        <location evidence="1">Membrane</location>
        <topology evidence="1">Multi-pass membrane protein</topology>
    </subcellularLocation>
</comment>
<keyword evidence="5 10" id="KW-1133">Transmembrane helix</keyword>